<evidence type="ECO:0000256" key="5">
    <source>
        <dbReference type="ARBA" id="ARBA00012121"/>
    </source>
</evidence>
<dbReference type="InterPro" id="IPR027417">
    <property type="entry name" value="P-loop_NTPase"/>
</dbReference>
<dbReference type="EC" id="2.7.1.25" evidence="5 13"/>
<keyword evidence="9 13" id="KW-0067">ATP-binding</keyword>
<dbReference type="CDD" id="cd02027">
    <property type="entry name" value="APSK"/>
    <property type="match status" value="1"/>
</dbReference>
<evidence type="ECO:0000256" key="2">
    <source>
        <dbReference type="ARBA" id="ARBA00002632"/>
    </source>
</evidence>
<comment type="caution">
    <text evidence="16">The sequence shown here is derived from an EMBL/GenBank/DDBJ whole genome shotgun (WGS) entry which is preliminary data.</text>
</comment>
<evidence type="ECO:0000313" key="16">
    <source>
        <dbReference type="EMBL" id="MCF6136898.1"/>
    </source>
</evidence>
<feature type="domain" description="APS kinase" evidence="15">
    <location>
        <begin position="24"/>
        <end position="174"/>
    </location>
</feature>
<dbReference type="PANTHER" id="PTHR11055">
    <property type="entry name" value="BIFUNCTIONAL 3'-PHOSPHOADENOSINE 5'-PHOSPHOSULFATE SYNTHASE"/>
    <property type="match status" value="1"/>
</dbReference>
<evidence type="ECO:0000313" key="17">
    <source>
        <dbReference type="Proteomes" id="UP001649381"/>
    </source>
</evidence>
<evidence type="ECO:0000256" key="4">
    <source>
        <dbReference type="ARBA" id="ARBA00007008"/>
    </source>
</evidence>
<dbReference type="Pfam" id="PF01583">
    <property type="entry name" value="APS_kinase"/>
    <property type="match status" value="1"/>
</dbReference>
<keyword evidence="17" id="KW-1185">Reference proteome</keyword>
<dbReference type="NCBIfam" id="NF003013">
    <property type="entry name" value="PRK03846.1"/>
    <property type="match status" value="1"/>
</dbReference>
<dbReference type="HAMAP" id="MF_00065">
    <property type="entry name" value="Adenylyl_sulf_kinase"/>
    <property type="match status" value="1"/>
</dbReference>
<evidence type="ECO:0000256" key="9">
    <source>
        <dbReference type="ARBA" id="ARBA00022840"/>
    </source>
</evidence>
<proteinExistence type="inferred from homology"/>
<sequence length="202" mass="23032">MTSNLFWHHQDVSKKARQLLNGHKSFVIWFTGLSGSGKSTIANKLDRSLYRNAISTYLLDGDNLRMGLNSDLSFKPEDRAENIRRVGEVARLFVDAGIVVLATFVSPYREDREFVRSLFNKDEFIEVYVKCNMDTLKARDPKGLYKKALNGEIENFTGISDPYEVPEDPEIIVDTNMMSASVCVKQIQNYLYNNGYLPKKSS</sequence>
<keyword evidence="13" id="KW-0597">Phosphoprotein</keyword>
<dbReference type="NCBIfam" id="TIGR00455">
    <property type="entry name" value="apsK"/>
    <property type="match status" value="1"/>
</dbReference>
<organism evidence="16 17">
    <name type="scientific">Pseudalkalibacillus berkeleyi</name>
    <dbReference type="NCBI Taxonomy" id="1069813"/>
    <lineage>
        <taxon>Bacteria</taxon>
        <taxon>Bacillati</taxon>
        <taxon>Bacillota</taxon>
        <taxon>Bacilli</taxon>
        <taxon>Bacillales</taxon>
        <taxon>Fictibacillaceae</taxon>
        <taxon>Pseudalkalibacillus</taxon>
    </lineage>
</organism>
<feature type="active site" description="Phosphoserine intermediate" evidence="13">
    <location>
        <position position="106"/>
    </location>
</feature>
<protein>
    <recommendedName>
        <fullName evidence="5 13">Adenylyl-sulfate kinase</fullName>
        <ecNumber evidence="5 13">2.7.1.25</ecNumber>
    </recommendedName>
    <alternativeName>
        <fullName evidence="11 13">APS kinase</fullName>
    </alternativeName>
    <alternativeName>
        <fullName evidence="12 13">ATP adenosine-5'-phosphosulfate 3'-phosphotransferase</fullName>
    </alternativeName>
    <alternativeName>
        <fullName evidence="10 13">Adenosine-5'-phosphosulfate kinase</fullName>
    </alternativeName>
</protein>
<dbReference type="PANTHER" id="PTHR11055:SF1">
    <property type="entry name" value="PAPS SYNTHETASE, ISOFORM D"/>
    <property type="match status" value="1"/>
</dbReference>
<dbReference type="EMBL" id="JAKIJS010000001">
    <property type="protein sequence ID" value="MCF6136898.1"/>
    <property type="molecule type" value="Genomic_DNA"/>
</dbReference>
<comment type="function">
    <text evidence="2 13 14">Catalyzes the synthesis of activated sulfate.</text>
</comment>
<accession>A0ABS9GZI2</accession>
<dbReference type="InterPro" id="IPR002891">
    <property type="entry name" value="APS"/>
</dbReference>
<gene>
    <name evidence="13 16" type="primary">cysC</name>
    <name evidence="16" type="ORF">L2716_04085</name>
</gene>
<evidence type="ECO:0000256" key="3">
    <source>
        <dbReference type="ARBA" id="ARBA00004806"/>
    </source>
</evidence>
<evidence type="ECO:0000256" key="7">
    <source>
        <dbReference type="ARBA" id="ARBA00022741"/>
    </source>
</evidence>
<evidence type="ECO:0000256" key="11">
    <source>
        <dbReference type="ARBA" id="ARBA00031393"/>
    </source>
</evidence>
<evidence type="ECO:0000256" key="12">
    <source>
        <dbReference type="ARBA" id="ARBA00031464"/>
    </source>
</evidence>
<keyword evidence="7 13" id="KW-0547">Nucleotide-binding</keyword>
<dbReference type="Proteomes" id="UP001649381">
    <property type="component" value="Unassembled WGS sequence"/>
</dbReference>
<dbReference type="Gene3D" id="3.40.50.300">
    <property type="entry name" value="P-loop containing nucleotide triphosphate hydrolases"/>
    <property type="match status" value="1"/>
</dbReference>
<name>A0ABS9GZI2_9BACL</name>
<keyword evidence="8 13" id="KW-0418">Kinase</keyword>
<evidence type="ECO:0000259" key="15">
    <source>
        <dbReference type="Pfam" id="PF01583"/>
    </source>
</evidence>
<dbReference type="InterPro" id="IPR059117">
    <property type="entry name" value="APS_kinase_dom"/>
</dbReference>
<comment type="catalytic activity">
    <reaction evidence="1 13 14">
        <text>adenosine 5'-phosphosulfate + ATP = 3'-phosphoadenylyl sulfate + ADP + H(+)</text>
        <dbReference type="Rhea" id="RHEA:24152"/>
        <dbReference type="ChEBI" id="CHEBI:15378"/>
        <dbReference type="ChEBI" id="CHEBI:30616"/>
        <dbReference type="ChEBI" id="CHEBI:58243"/>
        <dbReference type="ChEBI" id="CHEBI:58339"/>
        <dbReference type="ChEBI" id="CHEBI:456216"/>
        <dbReference type="EC" id="2.7.1.25"/>
    </reaction>
</comment>
<comment type="pathway">
    <text evidence="3 13 14">Sulfur metabolism; hydrogen sulfide biosynthesis; sulfite from sulfate: step 2/3.</text>
</comment>
<dbReference type="SUPFAM" id="SSF52540">
    <property type="entry name" value="P-loop containing nucleoside triphosphate hydrolases"/>
    <property type="match status" value="1"/>
</dbReference>
<evidence type="ECO:0000256" key="8">
    <source>
        <dbReference type="ARBA" id="ARBA00022777"/>
    </source>
</evidence>
<dbReference type="GO" id="GO:0004020">
    <property type="term" value="F:adenylylsulfate kinase activity"/>
    <property type="evidence" value="ECO:0007669"/>
    <property type="project" value="UniProtKB-EC"/>
</dbReference>
<evidence type="ECO:0000256" key="1">
    <source>
        <dbReference type="ARBA" id="ARBA00001823"/>
    </source>
</evidence>
<evidence type="ECO:0000256" key="6">
    <source>
        <dbReference type="ARBA" id="ARBA00022679"/>
    </source>
</evidence>
<feature type="binding site" evidence="13">
    <location>
        <begin position="32"/>
        <end position="39"/>
    </location>
    <ligand>
        <name>ATP</name>
        <dbReference type="ChEBI" id="CHEBI:30616"/>
    </ligand>
</feature>
<dbReference type="RefSeq" id="WP_236332038.1">
    <property type="nucleotide sequence ID" value="NZ_JAKIJS010000001.1"/>
</dbReference>
<reference evidence="16 17" key="1">
    <citation type="submission" date="2022-01" db="EMBL/GenBank/DDBJ databases">
        <title>Alkalihalobacillus sp. EGI L200015, a novel bacterium isolated from a salt lake sediment.</title>
        <authorList>
            <person name="Gao L."/>
            <person name="Fang B.-Z."/>
            <person name="Li W.-J."/>
        </authorList>
    </citation>
    <scope>NUCLEOTIDE SEQUENCE [LARGE SCALE GENOMIC DNA]</scope>
    <source>
        <strain evidence="16 17">KCTC 12718</strain>
    </source>
</reference>
<evidence type="ECO:0000256" key="10">
    <source>
        <dbReference type="ARBA" id="ARBA00029724"/>
    </source>
</evidence>
<keyword evidence="6 13" id="KW-0808">Transferase</keyword>
<evidence type="ECO:0000256" key="14">
    <source>
        <dbReference type="RuleBase" id="RU004347"/>
    </source>
</evidence>
<comment type="similarity">
    <text evidence="4 13 14">Belongs to the APS kinase family.</text>
</comment>
<evidence type="ECO:0000256" key="13">
    <source>
        <dbReference type="HAMAP-Rule" id="MF_00065"/>
    </source>
</evidence>